<dbReference type="Proteomes" id="UP001206925">
    <property type="component" value="Unassembled WGS sequence"/>
</dbReference>
<feature type="compositionally biased region" description="Basic and acidic residues" evidence="1">
    <location>
        <begin position="331"/>
        <end position="342"/>
    </location>
</feature>
<name>A0AAD5CWY4_AMBAR</name>
<dbReference type="SUPFAM" id="SSF52540">
    <property type="entry name" value="P-loop containing nucleoside triphosphate hydrolases"/>
    <property type="match status" value="1"/>
</dbReference>
<reference evidence="2" key="1">
    <citation type="submission" date="2022-06" db="EMBL/GenBank/DDBJ databases">
        <title>Uncovering the hologenomic basis of an extraordinary plant invasion.</title>
        <authorList>
            <person name="Bieker V.C."/>
            <person name="Martin M.D."/>
            <person name="Gilbert T."/>
            <person name="Hodgins K."/>
            <person name="Battlay P."/>
            <person name="Petersen B."/>
            <person name="Wilson J."/>
        </authorList>
    </citation>
    <scope>NUCLEOTIDE SEQUENCE</scope>
    <source>
        <strain evidence="2">AA19_3_7</strain>
        <tissue evidence="2">Leaf</tissue>
    </source>
</reference>
<dbReference type="AlphaFoldDB" id="A0AAD5CWY4"/>
<evidence type="ECO:0000256" key="1">
    <source>
        <dbReference type="SAM" id="MobiDB-lite"/>
    </source>
</evidence>
<feature type="compositionally biased region" description="Polar residues" evidence="1">
    <location>
        <begin position="309"/>
        <end position="329"/>
    </location>
</feature>
<evidence type="ECO:0000313" key="3">
    <source>
        <dbReference type="Proteomes" id="UP001206925"/>
    </source>
</evidence>
<evidence type="ECO:0000313" key="2">
    <source>
        <dbReference type="EMBL" id="KAI7749429.1"/>
    </source>
</evidence>
<feature type="compositionally biased region" description="Polar residues" evidence="1">
    <location>
        <begin position="343"/>
        <end position="353"/>
    </location>
</feature>
<dbReference type="PANTHER" id="PTHR33477:SF9">
    <property type="entry name" value="P-LOOP CONTAINING NUCLEOSIDE TRIPHOSPHATE HYDROLASE-RELATED"/>
    <property type="match status" value="1"/>
</dbReference>
<keyword evidence="3" id="KW-1185">Reference proteome</keyword>
<comment type="caution">
    <text evidence="2">The sequence shown here is derived from an EMBL/GenBank/DDBJ whole genome shotgun (WGS) entry which is preliminary data.</text>
</comment>
<dbReference type="PANTHER" id="PTHR33477">
    <property type="entry name" value="P-LOOP NTPASE DOMAIN-CONTAINING PROTEIN LPA1 HOMOLOG 1"/>
    <property type="match status" value="1"/>
</dbReference>
<feature type="compositionally biased region" description="Acidic residues" evidence="1">
    <location>
        <begin position="244"/>
        <end position="261"/>
    </location>
</feature>
<accession>A0AAD5CWY4</accession>
<dbReference type="EMBL" id="JAMZMK010006361">
    <property type="protein sequence ID" value="KAI7749429.1"/>
    <property type="molecule type" value="Genomic_DNA"/>
</dbReference>
<proteinExistence type="predicted"/>
<organism evidence="2 3">
    <name type="scientific">Ambrosia artemisiifolia</name>
    <name type="common">Common ragweed</name>
    <dbReference type="NCBI Taxonomy" id="4212"/>
    <lineage>
        <taxon>Eukaryota</taxon>
        <taxon>Viridiplantae</taxon>
        <taxon>Streptophyta</taxon>
        <taxon>Embryophyta</taxon>
        <taxon>Tracheophyta</taxon>
        <taxon>Spermatophyta</taxon>
        <taxon>Magnoliopsida</taxon>
        <taxon>eudicotyledons</taxon>
        <taxon>Gunneridae</taxon>
        <taxon>Pentapetalae</taxon>
        <taxon>asterids</taxon>
        <taxon>campanulids</taxon>
        <taxon>Asterales</taxon>
        <taxon>Asteraceae</taxon>
        <taxon>Asteroideae</taxon>
        <taxon>Heliantheae alliance</taxon>
        <taxon>Heliantheae</taxon>
        <taxon>Ambrosia</taxon>
    </lineage>
</organism>
<feature type="compositionally biased region" description="Basic and acidic residues" evidence="1">
    <location>
        <begin position="262"/>
        <end position="272"/>
    </location>
</feature>
<feature type="compositionally biased region" description="Polar residues" evidence="1">
    <location>
        <begin position="293"/>
        <end position="302"/>
    </location>
</feature>
<sequence>MQMGLMKKHPSIIPFMIYITNEDKHMERFAVRAKYMTLDPAKNKYVKYIRNIRTIQEYLCNRADKHLVPKINNTNVDKSVAAIHATVFSCLRRREAGEQLYDSATNTVYVIDEEYRNQCVANSVGSKGMFQLIQRQGSSRRLMALFNNDGSVAKAWSADDGSGVPMYGPLHVGKSELVNLQFGNFGISAWPTDLGCTSHTSSVDDSRGDLTDNGSKYYSSCCSSPKFSEGHDKELKEDMSVYGSDEEAEDTREVDSDEELSDNAKEHMHEEMEGSVDEESTKSDEEYDDLAMQDTQETSYSTGVEFESKTNSSGNQNDPITSTRTNMYKQNLDRSLRTKSDEQVNTPISTASSFVKGGES</sequence>
<dbReference type="InterPro" id="IPR027417">
    <property type="entry name" value="P-loop_NTPase"/>
</dbReference>
<feature type="region of interest" description="Disordered" evidence="1">
    <location>
        <begin position="239"/>
        <end position="360"/>
    </location>
</feature>
<gene>
    <name evidence="2" type="ORF">M8C21_000249</name>
</gene>
<protein>
    <submittedName>
        <fullName evidence="2">Uncharacterized protein</fullName>
    </submittedName>
</protein>